<evidence type="ECO:0000259" key="1">
    <source>
        <dbReference type="Pfam" id="PF13649"/>
    </source>
</evidence>
<keyword evidence="2" id="KW-0808">Transferase</keyword>
<proteinExistence type="predicted"/>
<dbReference type="CDD" id="cd02440">
    <property type="entry name" value="AdoMet_MTases"/>
    <property type="match status" value="1"/>
</dbReference>
<dbReference type="EMBL" id="CP063091">
    <property type="protein sequence ID" value="QOR04784.1"/>
    <property type="molecule type" value="Genomic_DNA"/>
</dbReference>
<dbReference type="GO" id="GO:0032259">
    <property type="term" value="P:methylation"/>
    <property type="evidence" value="ECO:0007669"/>
    <property type="project" value="UniProtKB-KW"/>
</dbReference>
<keyword evidence="2" id="KW-0489">Methyltransferase</keyword>
<dbReference type="Proteomes" id="UP000594874">
    <property type="component" value="Chromosome"/>
</dbReference>
<dbReference type="Pfam" id="PF13649">
    <property type="entry name" value="Methyltransf_25"/>
    <property type="match status" value="1"/>
</dbReference>
<dbReference type="GO" id="GO:0008168">
    <property type="term" value="F:methyltransferase activity"/>
    <property type="evidence" value="ECO:0007669"/>
    <property type="project" value="UniProtKB-KW"/>
</dbReference>
<evidence type="ECO:0000313" key="2">
    <source>
        <dbReference type="EMBL" id="QOR04784.1"/>
    </source>
</evidence>
<dbReference type="InterPro" id="IPR041698">
    <property type="entry name" value="Methyltransf_25"/>
</dbReference>
<feature type="domain" description="Methyltransferase" evidence="1">
    <location>
        <begin position="50"/>
        <end position="138"/>
    </location>
</feature>
<dbReference type="Gene3D" id="3.40.50.150">
    <property type="entry name" value="Vaccinia Virus protein VP39"/>
    <property type="match status" value="1"/>
</dbReference>
<accession>A0ABX6TYH5</accession>
<dbReference type="SUPFAM" id="SSF53335">
    <property type="entry name" value="S-adenosyl-L-methionine-dependent methyltransferases"/>
    <property type="match status" value="1"/>
</dbReference>
<dbReference type="InterPro" id="IPR029063">
    <property type="entry name" value="SAM-dependent_MTases_sf"/>
</dbReference>
<protein>
    <submittedName>
        <fullName evidence="2">Class I SAM-dependent methyltransferase</fullName>
    </submittedName>
</protein>
<keyword evidence="3" id="KW-1185">Reference proteome</keyword>
<organism evidence="2 3">
    <name type="scientific">Campylobacter cuniculorum</name>
    <dbReference type="NCBI Taxonomy" id="374106"/>
    <lineage>
        <taxon>Bacteria</taxon>
        <taxon>Pseudomonadati</taxon>
        <taxon>Campylobacterota</taxon>
        <taxon>Epsilonproteobacteria</taxon>
        <taxon>Campylobacterales</taxon>
        <taxon>Campylobacteraceae</taxon>
        <taxon>Campylobacter</taxon>
    </lineage>
</organism>
<evidence type="ECO:0000313" key="3">
    <source>
        <dbReference type="Proteomes" id="UP000594874"/>
    </source>
</evidence>
<reference evidence="2 3" key="1">
    <citation type="submission" date="2020-10" db="EMBL/GenBank/DDBJ databases">
        <title>Campylobacter and Helicobacter PacBio genomes.</title>
        <authorList>
            <person name="Lane C."/>
        </authorList>
    </citation>
    <scope>NUCLEOTIDE SEQUENCE [LARGE SCALE GENOMIC DNA]</scope>
    <source>
        <strain evidence="2 3">2010D-8469</strain>
    </source>
</reference>
<dbReference type="RefSeq" id="WP_051521681.1">
    <property type="nucleotide sequence ID" value="NZ_CP063091.1"/>
</dbReference>
<sequence length="144" mass="16589">MDNQKALEYWKNLSKTPDLTQESVKVNKINNHYKEDANFILRFTDKNTDILDLGAGSGGALNLYYNKINFVLAVEKFKEFSNLIVRADNVAIINADIKDFDTNKKFDLVLLFGVMQFFNEQESKQIYTKCKKFLQKEGGGNPNY</sequence>
<gene>
    <name evidence="2" type="ORF">A0071_02225</name>
</gene>
<name>A0ABX6TYH5_9BACT</name>